<keyword evidence="5" id="KW-0663">Pyridoxal phosphate</keyword>
<dbReference type="PROSITE" id="PS00105">
    <property type="entry name" value="AA_TRANSFER_CLASS_1"/>
    <property type="match status" value="1"/>
</dbReference>
<dbReference type="InterPro" id="IPR015424">
    <property type="entry name" value="PyrdxlP-dep_Trfase"/>
</dbReference>
<keyword evidence="3 6" id="KW-0032">Aminotransferase</keyword>
<dbReference type="AlphaFoldDB" id="A0A2N7W470"/>
<evidence type="ECO:0000256" key="2">
    <source>
        <dbReference type="ARBA" id="ARBA00007441"/>
    </source>
</evidence>
<evidence type="ECO:0000256" key="3">
    <source>
        <dbReference type="ARBA" id="ARBA00022576"/>
    </source>
</evidence>
<evidence type="ECO:0000256" key="4">
    <source>
        <dbReference type="ARBA" id="ARBA00022679"/>
    </source>
</evidence>
<dbReference type="Proteomes" id="UP000494205">
    <property type="component" value="Unassembled WGS sequence"/>
</dbReference>
<dbReference type="PANTHER" id="PTHR46383:SF1">
    <property type="entry name" value="ASPARTATE AMINOTRANSFERASE"/>
    <property type="match status" value="1"/>
</dbReference>
<dbReference type="GO" id="GO:0006520">
    <property type="term" value="P:amino acid metabolic process"/>
    <property type="evidence" value="ECO:0007669"/>
    <property type="project" value="InterPro"/>
</dbReference>
<dbReference type="EMBL" id="CADIJZ010000035">
    <property type="protein sequence ID" value="CAB3737388.1"/>
    <property type="molecule type" value="Genomic_DNA"/>
</dbReference>
<dbReference type="InterPro" id="IPR015421">
    <property type="entry name" value="PyrdxlP-dep_Trfase_major"/>
</dbReference>
<dbReference type="InterPro" id="IPR004839">
    <property type="entry name" value="Aminotransferase_I/II_large"/>
</dbReference>
<dbReference type="FunFam" id="3.40.640.10:FF:000033">
    <property type="entry name" value="Aspartate aminotransferase"/>
    <property type="match status" value="1"/>
</dbReference>
<dbReference type="Gene3D" id="3.90.1150.10">
    <property type="entry name" value="Aspartate Aminotransferase, domain 1"/>
    <property type="match status" value="1"/>
</dbReference>
<protein>
    <recommendedName>
        <fullName evidence="6">Aminotransferase</fullName>
        <ecNumber evidence="6">2.6.1.-</ecNumber>
    </recommendedName>
</protein>
<dbReference type="Pfam" id="PF00155">
    <property type="entry name" value="Aminotran_1_2"/>
    <property type="match status" value="1"/>
</dbReference>
<dbReference type="Gene3D" id="3.40.640.10">
    <property type="entry name" value="Type I PLP-dependent aspartate aminotransferase-like (Major domain)"/>
    <property type="match status" value="1"/>
</dbReference>
<dbReference type="PANTHER" id="PTHR46383">
    <property type="entry name" value="ASPARTATE AMINOTRANSFERASE"/>
    <property type="match status" value="1"/>
</dbReference>
<dbReference type="OrthoDB" id="9803354at2"/>
<evidence type="ECO:0000313" key="9">
    <source>
        <dbReference type="EMBL" id="PMS24197.1"/>
    </source>
</evidence>
<dbReference type="InterPro" id="IPR004838">
    <property type="entry name" value="NHTrfase_class1_PyrdxlP-BS"/>
</dbReference>
<dbReference type="EC" id="2.6.1.-" evidence="6"/>
<dbReference type="Proteomes" id="UP000235659">
    <property type="component" value="Unassembled WGS sequence"/>
</dbReference>
<dbReference type="GO" id="GO:0030170">
    <property type="term" value="F:pyridoxal phosphate binding"/>
    <property type="evidence" value="ECO:0007669"/>
    <property type="project" value="InterPro"/>
</dbReference>
<dbReference type="InterPro" id="IPR015422">
    <property type="entry name" value="PyrdxlP-dep_Trfase_small"/>
</dbReference>
<evidence type="ECO:0000256" key="5">
    <source>
        <dbReference type="ARBA" id="ARBA00022898"/>
    </source>
</evidence>
<reference evidence="8 11" key="2">
    <citation type="submission" date="2020-04" db="EMBL/GenBank/DDBJ databases">
        <authorList>
            <person name="De Canck E."/>
        </authorList>
    </citation>
    <scope>NUCLEOTIDE SEQUENCE [LARGE SCALE GENOMIC DNA]</scope>
    <source>
        <strain evidence="8 11">LMG 27174</strain>
    </source>
</reference>
<dbReference type="CDD" id="cd00609">
    <property type="entry name" value="AAT_like"/>
    <property type="match status" value="1"/>
</dbReference>
<dbReference type="InterPro" id="IPR050596">
    <property type="entry name" value="AspAT/PAT-like"/>
</dbReference>
<evidence type="ECO:0000256" key="1">
    <source>
        <dbReference type="ARBA" id="ARBA00001933"/>
    </source>
</evidence>
<comment type="cofactor">
    <cofactor evidence="1 6">
        <name>pyridoxal 5'-phosphate</name>
        <dbReference type="ChEBI" id="CHEBI:597326"/>
    </cofactor>
</comment>
<evidence type="ECO:0000259" key="7">
    <source>
        <dbReference type="Pfam" id="PF00155"/>
    </source>
</evidence>
<evidence type="ECO:0000313" key="11">
    <source>
        <dbReference type="Proteomes" id="UP000494205"/>
    </source>
</evidence>
<evidence type="ECO:0000256" key="6">
    <source>
        <dbReference type="RuleBase" id="RU000481"/>
    </source>
</evidence>
<evidence type="ECO:0000313" key="8">
    <source>
        <dbReference type="EMBL" id="CAB3737388.1"/>
    </source>
</evidence>
<keyword evidence="4 6" id="KW-0808">Transferase</keyword>
<dbReference type="EMBL" id="PNXY01000037">
    <property type="protein sequence ID" value="PMS24197.1"/>
    <property type="molecule type" value="Genomic_DNA"/>
</dbReference>
<name>A0A2N7W470_9BURK</name>
<comment type="similarity">
    <text evidence="2 6">Belongs to the class-I pyridoxal-phosphate-dependent aminotransferase family.</text>
</comment>
<sequence>MNQAMLSNRINRVKPSPSIAAKALVDRLRAEGRDIIDFTIGEPDLPTPAYIVDAAIKALDRGETKYTASSGIAPLRQAIADSLRRDSSLEYRPENVVVGGGGKHVLFNALTVTLNPGDEVIIPAPFWVSYPDMVALNDGVPVIVTCEEADGFKLQPEALEAAITPKTKWLFLNTPNNPTGVVYAREELERIGAVLERHPHVWLLSDEIYEHFVFGGRTHVSPIAAIPCVAERHLLVSGVSKGYAMTGWRIGYGAGPRPLIDAIGKLITQSTTCPSSISQAAAVAAFAGPRPDEISRIFAERAELVAFLLRDAKGITVSVPQGAFYLFPSVRDLIGKKTPDGKAIRTDLDVVQYLVEHAGVATLDGTAYGLSPYLRLSFATSNDAIVEGCNRIVRACADLR</sequence>
<evidence type="ECO:0000313" key="10">
    <source>
        <dbReference type="Proteomes" id="UP000235659"/>
    </source>
</evidence>
<organism evidence="8 11">
    <name type="scientific">Paraburkholderia rhynchosiae</name>
    <dbReference type="NCBI Taxonomy" id="487049"/>
    <lineage>
        <taxon>Bacteria</taxon>
        <taxon>Pseudomonadati</taxon>
        <taxon>Pseudomonadota</taxon>
        <taxon>Betaproteobacteria</taxon>
        <taxon>Burkholderiales</taxon>
        <taxon>Burkholderiaceae</taxon>
        <taxon>Paraburkholderia</taxon>
    </lineage>
</organism>
<reference evidence="9 10" key="1">
    <citation type="submission" date="2018-01" db="EMBL/GenBank/DDBJ databases">
        <title>Whole genome analyses suggest that Burkholderia sensu lato contains two further novel genera in the rhizoxinica-symbiotica group Mycetohabitans gen. nov., and Trinickia gen. nov.: implications for the evolution of diazotrophy and nodulation in the Burkholderiaceae.</title>
        <authorList>
            <person name="Estrada-de los Santos P."/>
            <person name="Palmer M."/>
            <person name="Chavez-Ramirez B."/>
            <person name="Beukes C."/>
            <person name="Steenkamp E.T."/>
            <person name="Hirsch A.M."/>
            <person name="Manyaka P."/>
            <person name="Maluk M."/>
            <person name="Lafos M."/>
            <person name="Crook M."/>
            <person name="Gross E."/>
            <person name="Simon M.F."/>
            <person name="Bueno dos Reis Junior F."/>
            <person name="Poole P.S."/>
            <person name="Venter S.N."/>
            <person name="James E.K."/>
        </authorList>
    </citation>
    <scope>NUCLEOTIDE SEQUENCE [LARGE SCALE GENOMIC DNA]</scope>
    <source>
        <strain evidence="9 10">WSM 3937</strain>
    </source>
</reference>
<keyword evidence="10" id="KW-1185">Reference proteome</keyword>
<proteinExistence type="inferred from homology"/>
<dbReference type="SUPFAM" id="SSF53383">
    <property type="entry name" value="PLP-dependent transferases"/>
    <property type="match status" value="1"/>
</dbReference>
<dbReference type="GO" id="GO:0008483">
    <property type="term" value="F:transaminase activity"/>
    <property type="evidence" value="ECO:0007669"/>
    <property type="project" value="UniProtKB-KW"/>
</dbReference>
<accession>A0A2N7W470</accession>
<gene>
    <name evidence="8" type="primary">aatA_2</name>
    <name evidence="9" type="ORF">C0Z16_31740</name>
    <name evidence="8" type="ORF">LMG27174_06367</name>
</gene>
<feature type="domain" description="Aminotransferase class I/classII large" evidence="7">
    <location>
        <begin position="34"/>
        <end position="392"/>
    </location>
</feature>